<dbReference type="AlphaFoldDB" id="A0A9X2WD44"/>
<accession>A0A9X2WD44</accession>
<dbReference type="Proteomes" id="UP001147830">
    <property type="component" value="Unassembled WGS sequence"/>
</dbReference>
<comment type="caution">
    <text evidence="1">The sequence shown here is derived from an EMBL/GenBank/DDBJ whole genome shotgun (WGS) entry which is preliminary data.</text>
</comment>
<reference evidence="1" key="2">
    <citation type="submission" date="2022-08" db="EMBL/GenBank/DDBJ databases">
        <authorList>
            <person name="Dong C."/>
        </authorList>
    </citation>
    <scope>NUCLEOTIDE SEQUENCE</scope>
    <source>
        <strain evidence="1">59MF3M-4</strain>
    </source>
</reference>
<name>A0A9X2WD44_9GAMM</name>
<sequence length="134" mass="15191">MIDEWVPANQSSTSIAPALLQQCIAVTAIMADSSNRAEQELGEETLKQVRSWLQLSEEQWQPTLKTFKADELFQLATFFTLAEMTFSGWQCGAKNPAIWIFRVLKKNGQLPEKDAIRHLKSLTDNRYIPYGSAL</sequence>
<gene>
    <name evidence="1" type="ORF">NYR02_02670</name>
</gene>
<evidence type="ECO:0000313" key="1">
    <source>
        <dbReference type="EMBL" id="MCT7357925.1"/>
    </source>
</evidence>
<evidence type="ECO:0000313" key="2">
    <source>
        <dbReference type="Proteomes" id="UP001147830"/>
    </source>
</evidence>
<protein>
    <submittedName>
        <fullName evidence="1">Uncharacterized protein</fullName>
    </submittedName>
</protein>
<keyword evidence="2" id="KW-1185">Reference proteome</keyword>
<organism evidence="1 2">
    <name type="scientific">Thalassolituus pacificus</name>
    <dbReference type="NCBI Taxonomy" id="2975440"/>
    <lineage>
        <taxon>Bacteria</taxon>
        <taxon>Pseudomonadati</taxon>
        <taxon>Pseudomonadota</taxon>
        <taxon>Gammaproteobacteria</taxon>
        <taxon>Oceanospirillales</taxon>
        <taxon>Oceanospirillaceae</taxon>
        <taxon>Thalassolituus</taxon>
    </lineage>
</organism>
<dbReference type="EMBL" id="JAOANI010000009">
    <property type="protein sequence ID" value="MCT7357925.1"/>
    <property type="molecule type" value="Genomic_DNA"/>
</dbReference>
<dbReference type="RefSeq" id="WP_260974851.1">
    <property type="nucleotide sequence ID" value="NZ_JAOANI010000009.1"/>
</dbReference>
<proteinExistence type="predicted"/>
<reference evidence="1" key="1">
    <citation type="journal article" date="2022" name="Front. Microbiol.">
        <title>Genome-based taxonomic rearrangement of Oceanobacter-related bacteria including the description of Thalassolituus hydrocarbonoclasticus sp. nov. and Thalassolituus pacificus sp. nov. and emended description of the genus Thalassolituus.</title>
        <authorList>
            <person name="Dong C."/>
            <person name="Wei L."/>
            <person name="Wang J."/>
            <person name="Lai Q."/>
            <person name="Huang Z."/>
            <person name="Shao Z."/>
        </authorList>
    </citation>
    <scope>NUCLEOTIDE SEQUENCE</scope>
    <source>
        <strain evidence="1">59MF3M-4</strain>
    </source>
</reference>